<dbReference type="HAMAP" id="MF_00169">
    <property type="entry name" value="AroQ"/>
    <property type="match status" value="1"/>
</dbReference>
<dbReference type="Gene3D" id="3.40.50.9100">
    <property type="entry name" value="Dehydroquinase, class II"/>
    <property type="match status" value="1"/>
</dbReference>
<accession>A0A7Y0L2G7</accession>
<evidence type="ECO:0000256" key="1">
    <source>
        <dbReference type="ARBA" id="ARBA00001864"/>
    </source>
</evidence>
<dbReference type="GO" id="GO:0019631">
    <property type="term" value="P:quinate catabolic process"/>
    <property type="evidence" value="ECO:0007669"/>
    <property type="project" value="TreeGrafter"/>
</dbReference>
<organism evidence="12 13">
    <name type="scientific">Sulfobacillus harzensis</name>
    <dbReference type="NCBI Taxonomy" id="2729629"/>
    <lineage>
        <taxon>Bacteria</taxon>
        <taxon>Bacillati</taxon>
        <taxon>Bacillota</taxon>
        <taxon>Clostridia</taxon>
        <taxon>Eubacteriales</taxon>
        <taxon>Clostridiales Family XVII. Incertae Sedis</taxon>
        <taxon>Sulfobacillus</taxon>
    </lineage>
</organism>
<dbReference type="InterPro" id="IPR018509">
    <property type="entry name" value="DHquinase_II_CS"/>
</dbReference>
<evidence type="ECO:0000256" key="10">
    <source>
        <dbReference type="PIRSR" id="PIRSR001399-2"/>
    </source>
</evidence>
<evidence type="ECO:0000256" key="2">
    <source>
        <dbReference type="ARBA" id="ARBA00004902"/>
    </source>
</evidence>
<name>A0A7Y0L2G7_9FIRM</name>
<dbReference type="InterPro" id="IPR001874">
    <property type="entry name" value="DHquinase_II"/>
</dbReference>
<evidence type="ECO:0000256" key="6">
    <source>
        <dbReference type="ARBA" id="ARBA00023141"/>
    </source>
</evidence>
<protein>
    <recommendedName>
        <fullName evidence="5 8">3-dehydroquinate dehydratase</fullName>
        <shortName evidence="8">3-dehydroquinase</shortName>
        <ecNumber evidence="5 8">4.2.1.10</ecNumber>
    </recommendedName>
    <alternativeName>
        <fullName evidence="8">Type II DHQase</fullName>
    </alternativeName>
</protein>
<dbReference type="EMBL" id="JABBVZ010000004">
    <property type="protein sequence ID" value="NMP21165.1"/>
    <property type="molecule type" value="Genomic_DNA"/>
</dbReference>
<comment type="catalytic activity">
    <reaction evidence="1 8">
        <text>3-dehydroquinate = 3-dehydroshikimate + H2O</text>
        <dbReference type="Rhea" id="RHEA:21096"/>
        <dbReference type="ChEBI" id="CHEBI:15377"/>
        <dbReference type="ChEBI" id="CHEBI:16630"/>
        <dbReference type="ChEBI" id="CHEBI:32364"/>
        <dbReference type="EC" id="4.2.1.10"/>
    </reaction>
</comment>
<evidence type="ECO:0000256" key="8">
    <source>
        <dbReference type="HAMAP-Rule" id="MF_00169"/>
    </source>
</evidence>
<dbReference type="PIRSF" id="PIRSF001399">
    <property type="entry name" value="DHquinase_II"/>
    <property type="match status" value="1"/>
</dbReference>
<gene>
    <name evidence="8" type="primary">aroQ</name>
    <name evidence="12" type="ORF">HIJ39_02170</name>
</gene>
<sequence length="141" mass="15953">MRIGIVNGPNLGRLGQRQPEVYGHLTLAALEEHLRSAFPEVTFLFFQSNHEGEIIDRLESWHNEGVRHLVINPGALTHQSYVLRDCLLGLEFRAIEVHLSNIYQRESFRAHSLVAPAVQGQISGLGEFGYHLAVRYLLEKA</sequence>
<dbReference type="EC" id="4.2.1.10" evidence="5 8"/>
<comment type="similarity">
    <text evidence="3 8">Belongs to the type-II 3-dehydroquinase family.</text>
</comment>
<dbReference type="InterPro" id="IPR036441">
    <property type="entry name" value="DHquinase_II_sf"/>
</dbReference>
<evidence type="ECO:0000256" key="7">
    <source>
        <dbReference type="ARBA" id="ARBA00023239"/>
    </source>
</evidence>
<comment type="caution">
    <text evidence="12">The sequence shown here is derived from an EMBL/GenBank/DDBJ whole genome shotgun (WGS) entry which is preliminary data.</text>
</comment>
<reference evidence="12 13" key="1">
    <citation type="submission" date="2020-04" db="EMBL/GenBank/DDBJ databases">
        <authorList>
            <person name="Zhang R."/>
            <person name="Schippers A."/>
        </authorList>
    </citation>
    <scope>NUCLEOTIDE SEQUENCE [LARGE SCALE GENOMIC DNA]</scope>
    <source>
        <strain evidence="12 13">DSM 109850</strain>
    </source>
</reference>
<evidence type="ECO:0000256" key="5">
    <source>
        <dbReference type="ARBA" id="ARBA00012060"/>
    </source>
</evidence>
<feature type="binding site" evidence="8 10">
    <location>
        <position position="109"/>
    </location>
    <ligand>
        <name>substrate</name>
    </ligand>
</feature>
<evidence type="ECO:0000256" key="4">
    <source>
        <dbReference type="ARBA" id="ARBA00011193"/>
    </source>
</evidence>
<dbReference type="Pfam" id="PF01220">
    <property type="entry name" value="DHquinase_II"/>
    <property type="match status" value="1"/>
</dbReference>
<evidence type="ECO:0000256" key="3">
    <source>
        <dbReference type="ARBA" id="ARBA00011037"/>
    </source>
</evidence>
<dbReference type="CDD" id="cd00466">
    <property type="entry name" value="DHQase_II"/>
    <property type="match status" value="1"/>
</dbReference>
<comment type="subunit">
    <text evidence="4 8">Homododecamer.</text>
</comment>
<dbReference type="GO" id="GO:0003855">
    <property type="term" value="F:3-dehydroquinate dehydratase activity"/>
    <property type="evidence" value="ECO:0007669"/>
    <property type="project" value="UniProtKB-UniRule"/>
</dbReference>
<dbReference type="GO" id="GO:0009073">
    <property type="term" value="P:aromatic amino acid family biosynthetic process"/>
    <property type="evidence" value="ECO:0007669"/>
    <property type="project" value="UniProtKB-KW"/>
</dbReference>
<comment type="function">
    <text evidence="8">Catalyzes a trans-dehydration via an enolate intermediate.</text>
</comment>
<evidence type="ECO:0000256" key="9">
    <source>
        <dbReference type="PIRSR" id="PIRSR001399-1"/>
    </source>
</evidence>
<feature type="binding site" evidence="8 10">
    <location>
        <begin position="99"/>
        <end position="100"/>
    </location>
    <ligand>
        <name>substrate</name>
    </ligand>
</feature>
<dbReference type="NCBIfam" id="NF003807">
    <property type="entry name" value="PRK05395.1-4"/>
    <property type="match status" value="1"/>
</dbReference>
<dbReference type="Proteomes" id="UP000533476">
    <property type="component" value="Unassembled WGS sequence"/>
</dbReference>
<feature type="site" description="Transition state stabilizer" evidence="8 11">
    <location>
        <position position="17"/>
    </location>
</feature>
<dbReference type="GO" id="GO:0009423">
    <property type="term" value="P:chorismate biosynthetic process"/>
    <property type="evidence" value="ECO:0007669"/>
    <property type="project" value="UniProtKB-UniRule"/>
</dbReference>
<evidence type="ECO:0000256" key="11">
    <source>
        <dbReference type="PIRSR" id="PIRSR001399-3"/>
    </source>
</evidence>
<feature type="active site" description="Proton donor" evidence="8 9">
    <location>
        <position position="98"/>
    </location>
</feature>
<keyword evidence="8" id="KW-0028">Amino-acid biosynthesis</keyword>
<proteinExistence type="inferred from homology"/>
<dbReference type="PANTHER" id="PTHR21272">
    <property type="entry name" value="CATABOLIC 3-DEHYDROQUINASE"/>
    <property type="match status" value="1"/>
</dbReference>
<dbReference type="UniPathway" id="UPA00053">
    <property type="reaction ID" value="UER00086"/>
</dbReference>
<dbReference type="NCBIfam" id="NF003805">
    <property type="entry name" value="PRK05395.1-2"/>
    <property type="match status" value="1"/>
</dbReference>
<dbReference type="AlphaFoldDB" id="A0A7Y0L2G7"/>
<dbReference type="PROSITE" id="PS01029">
    <property type="entry name" value="DEHYDROQUINASE_II"/>
    <property type="match status" value="1"/>
</dbReference>
<dbReference type="GO" id="GO:0008652">
    <property type="term" value="P:amino acid biosynthetic process"/>
    <property type="evidence" value="ECO:0007669"/>
    <property type="project" value="UniProtKB-KW"/>
</dbReference>
<feature type="active site" description="Proton acceptor" evidence="8 9">
    <location>
        <position position="22"/>
    </location>
</feature>
<evidence type="ECO:0000313" key="12">
    <source>
        <dbReference type="EMBL" id="NMP21165.1"/>
    </source>
</evidence>
<evidence type="ECO:0000313" key="13">
    <source>
        <dbReference type="Proteomes" id="UP000533476"/>
    </source>
</evidence>
<feature type="binding site" evidence="8 10">
    <location>
        <position position="85"/>
    </location>
    <ligand>
        <name>substrate</name>
    </ligand>
</feature>
<dbReference type="SUPFAM" id="SSF52304">
    <property type="entry name" value="Type II 3-dehydroquinate dehydratase"/>
    <property type="match status" value="1"/>
</dbReference>
<keyword evidence="13" id="KW-1185">Reference proteome</keyword>
<keyword evidence="6 8" id="KW-0057">Aromatic amino acid biosynthesis</keyword>
<keyword evidence="7 8" id="KW-0456">Lyase</keyword>
<feature type="binding site" evidence="8 10">
    <location>
        <position position="78"/>
    </location>
    <ligand>
        <name>substrate</name>
    </ligand>
</feature>
<comment type="pathway">
    <text evidence="2 8">Metabolic intermediate biosynthesis; chorismate biosynthesis; chorismate from D-erythrose 4-phosphate and phosphoenolpyruvate: step 3/7.</text>
</comment>
<feature type="binding site" evidence="8 10">
    <location>
        <position position="72"/>
    </location>
    <ligand>
        <name>substrate</name>
    </ligand>
</feature>
<dbReference type="PANTHER" id="PTHR21272:SF3">
    <property type="entry name" value="CATABOLIC 3-DEHYDROQUINASE"/>
    <property type="match status" value="1"/>
</dbReference>